<dbReference type="VEuPathDB" id="VectorBase:GAUT021250"/>
<keyword evidence="4" id="KW-1185">Reference proteome</keyword>
<name>A0A1A9UZY5_GLOAU</name>
<dbReference type="AlphaFoldDB" id="A0A1A9UZY5"/>
<feature type="region of interest" description="Disordered" evidence="1">
    <location>
        <begin position="1"/>
        <end position="39"/>
    </location>
</feature>
<evidence type="ECO:0000313" key="3">
    <source>
        <dbReference type="EnsemblMetazoa" id="GAUT021250-PA"/>
    </source>
</evidence>
<dbReference type="Pfam" id="PF08153">
    <property type="entry name" value="NGP1NT"/>
    <property type="match status" value="1"/>
</dbReference>
<sequence length="106" mass="12039">MPKVRSSTGPPRKQGFNKSNHPVNPERPKSELKGVANSRTKEEIGTAIKNPYQVIIKPSQLPITLRNEASRHQRVHLRDTESFDNVFGPKKQRKRVNLKCDLTGNN</sequence>
<dbReference type="Proteomes" id="UP000078200">
    <property type="component" value="Unassembled WGS sequence"/>
</dbReference>
<dbReference type="InterPro" id="IPR012971">
    <property type="entry name" value="NOG2_N_dom"/>
</dbReference>
<organism evidence="3 4">
    <name type="scientific">Glossina austeni</name>
    <name type="common">Savannah tsetse fly</name>
    <dbReference type="NCBI Taxonomy" id="7395"/>
    <lineage>
        <taxon>Eukaryota</taxon>
        <taxon>Metazoa</taxon>
        <taxon>Ecdysozoa</taxon>
        <taxon>Arthropoda</taxon>
        <taxon>Hexapoda</taxon>
        <taxon>Insecta</taxon>
        <taxon>Pterygota</taxon>
        <taxon>Neoptera</taxon>
        <taxon>Endopterygota</taxon>
        <taxon>Diptera</taxon>
        <taxon>Brachycera</taxon>
        <taxon>Muscomorpha</taxon>
        <taxon>Hippoboscoidea</taxon>
        <taxon>Glossinidae</taxon>
        <taxon>Glossina</taxon>
    </lineage>
</organism>
<reference evidence="3" key="1">
    <citation type="submission" date="2020-05" db="UniProtKB">
        <authorList>
            <consortium name="EnsemblMetazoa"/>
        </authorList>
    </citation>
    <scope>IDENTIFICATION</scope>
    <source>
        <strain evidence="3">TTRI</strain>
    </source>
</reference>
<evidence type="ECO:0000256" key="1">
    <source>
        <dbReference type="SAM" id="MobiDB-lite"/>
    </source>
</evidence>
<accession>A0A1A9UZY5</accession>
<proteinExistence type="predicted"/>
<evidence type="ECO:0000259" key="2">
    <source>
        <dbReference type="Pfam" id="PF08153"/>
    </source>
</evidence>
<protein>
    <recommendedName>
        <fullName evidence="2">Nucleolar GTP-binding protein 2 N-terminal domain-containing protein</fullName>
    </recommendedName>
</protein>
<feature type="domain" description="Nucleolar GTP-binding protein 2 N-terminal" evidence="2">
    <location>
        <begin position="40"/>
        <end position="100"/>
    </location>
</feature>
<dbReference type="EnsemblMetazoa" id="GAUT021250-RA">
    <property type="protein sequence ID" value="GAUT021250-PA"/>
    <property type="gene ID" value="GAUT021250"/>
</dbReference>
<dbReference type="STRING" id="7395.A0A1A9UZY5"/>
<evidence type="ECO:0000313" key="4">
    <source>
        <dbReference type="Proteomes" id="UP000078200"/>
    </source>
</evidence>